<feature type="region of interest" description="Disordered" evidence="1">
    <location>
        <begin position="1"/>
        <end position="62"/>
    </location>
</feature>
<evidence type="ECO:0000313" key="2">
    <source>
        <dbReference type="EMBL" id="KAL3276399.1"/>
    </source>
</evidence>
<name>A0ABD2NCW5_9CUCU</name>
<comment type="caution">
    <text evidence="2">The sequence shown here is derived from an EMBL/GenBank/DDBJ whole genome shotgun (WGS) entry which is preliminary data.</text>
</comment>
<reference evidence="2 3" key="1">
    <citation type="journal article" date="2021" name="BMC Biol.">
        <title>Horizontally acquired antibacterial genes associated with adaptive radiation of ladybird beetles.</title>
        <authorList>
            <person name="Li H.S."/>
            <person name="Tang X.F."/>
            <person name="Huang Y.H."/>
            <person name="Xu Z.Y."/>
            <person name="Chen M.L."/>
            <person name="Du X.Y."/>
            <person name="Qiu B.Y."/>
            <person name="Chen P.T."/>
            <person name="Zhang W."/>
            <person name="Slipinski A."/>
            <person name="Escalona H.E."/>
            <person name="Waterhouse R.M."/>
            <person name="Zwick A."/>
            <person name="Pang H."/>
        </authorList>
    </citation>
    <scope>NUCLEOTIDE SEQUENCE [LARGE SCALE GENOMIC DNA]</scope>
    <source>
        <strain evidence="2">SYSU2018</strain>
    </source>
</reference>
<gene>
    <name evidence="2" type="ORF">HHI36_011783</name>
</gene>
<proteinExistence type="predicted"/>
<feature type="compositionally biased region" description="Polar residues" evidence="1">
    <location>
        <begin position="16"/>
        <end position="29"/>
    </location>
</feature>
<feature type="region of interest" description="Disordered" evidence="1">
    <location>
        <begin position="92"/>
        <end position="112"/>
    </location>
</feature>
<dbReference type="Proteomes" id="UP001516400">
    <property type="component" value="Unassembled WGS sequence"/>
</dbReference>
<sequence>MIIKQRLEEISDFEDSSSQFVDKNMSGSDRSGHHSKHNTDTEQSAGNENSNREEPSSIAVPVKHHLLNANGHQREVIKHDLVENAYNNQTMNLQHVRPSDDDPYWAQSSSYL</sequence>
<evidence type="ECO:0000256" key="1">
    <source>
        <dbReference type="SAM" id="MobiDB-lite"/>
    </source>
</evidence>
<dbReference type="AlphaFoldDB" id="A0ABD2NCW5"/>
<protein>
    <submittedName>
        <fullName evidence="2">Uncharacterized protein</fullName>
    </submittedName>
</protein>
<accession>A0ABD2NCW5</accession>
<evidence type="ECO:0000313" key="3">
    <source>
        <dbReference type="Proteomes" id="UP001516400"/>
    </source>
</evidence>
<organism evidence="2 3">
    <name type="scientific">Cryptolaemus montrouzieri</name>
    <dbReference type="NCBI Taxonomy" id="559131"/>
    <lineage>
        <taxon>Eukaryota</taxon>
        <taxon>Metazoa</taxon>
        <taxon>Ecdysozoa</taxon>
        <taxon>Arthropoda</taxon>
        <taxon>Hexapoda</taxon>
        <taxon>Insecta</taxon>
        <taxon>Pterygota</taxon>
        <taxon>Neoptera</taxon>
        <taxon>Endopterygota</taxon>
        <taxon>Coleoptera</taxon>
        <taxon>Polyphaga</taxon>
        <taxon>Cucujiformia</taxon>
        <taxon>Coccinelloidea</taxon>
        <taxon>Coccinellidae</taxon>
        <taxon>Scymninae</taxon>
        <taxon>Scymnini</taxon>
        <taxon>Cryptolaemus</taxon>
    </lineage>
</organism>
<dbReference type="EMBL" id="JABFTP020000103">
    <property type="protein sequence ID" value="KAL3276399.1"/>
    <property type="molecule type" value="Genomic_DNA"/>
</dbReference>
<keyword evidence="3" id="KW-1185">Reference proteome</keyword>